<accession>A0A5D4MG37</accession>
<dbReference type="EMBL" id="VTEG01000002">
    <property type="protein sequence ID" value="TYS00622.1"/>
    <property type="molecule type" value="Genomic_DNA"/>
</dbReference>
<dbReference type="SUPFAM" id="SSF53697">
    <property type="entry name" value="SIS domain"/>
    <property type="match status" value="1"/>
</dbReference>
<dbReference type="RefSeq" id="WP_148953017.1">
    <property type="nucleotide sequence ID" value="NZ_VTEG01000002.1"/>
</dbReference>
<dbReference type="Gene3D" id="3.40.50.10490">
    <property type="entry name" value="Glucose-6-phosphate isomerase like protein, domain 1"/>
    <property type="match status" value="1"/>
</dbReference>
<dbReference type="AlphaFoldDB" id="A0A5D4MG37"/>
<evidence type="ECO:0000259" key="2">
    <source>
        <dbReference type="PROSITE" id="PS51464"/>
    </source>
</evidence>
<dbReference type="GO" id="GO:0097367">
    <property type="term" value="F:carbohydrate derivative binding"/>
    <property type="evidence" value="ECO:0007669"/>
    <property type="project" value="InterPro"/>
</dbReference>
<proteinExistence type="inferred from homology"/>
<evidence type="ECO:0000256" key="1">
    <source>
        <dbReference type="HAMAP-Rule" id="MF_01240"/>
    </source>
</evidence>
<evidence type="ECO:0000313" key="3">
    <source>
        <dbReference type="EMBL" id="TYS00622.1"/>
    </source>
</evidence>
<organism evidence="3 4">
    <name type="scientific">Rossellomorea vietnamensis</name>
    <dbReference type="NCBI Taxonomy" id="218284"/>
    <lineage>
        <taxon>Bacteria</taxon>
        <taxon>Bacillati</taxon>
        <taxon>Bacillota</taxon>
        <taxon>Bacilli</taxon>
        <taxon>Bacillales</taxon>
        <taxon>Bacillaceae</taxon>
        <taxon>Rossellomorea</taxon>
    </lineage>
</organism>
<dbReference type="Pfam" id="PF13580">
    <property type="entry name" value="SIS_2"/>
    <property type="match status" value="1"/>
</dbReference>
<reference evidence="3 4" key="1">
    <citation type="submission" date="2019-08" db="EMBL/GenBank/DDBJ databases">
        <title>Bacillus genomes from the desert of Cuatro Cienegas, Coahuila.</title>
        <authorList>
            <person name="Olmedo-Alvarez G."/>
        </authorList>
    </citation>
    <scope>NUCLEOTIDE SEQUENCE [LARGE SCALE GENOMIC DNA]</scope>
    <source>
        <strain evidence="3 4">CH128b_4D</strain>
    </source>
</reference>
<protein>
    <recommendedName>
        <fullName evidence="1">UPF0309 protein FZC84_03760</fullName>
    </recommendedName>
</protein>
<name>A0A5D4MG37_9BACI</name>
<gene>
    <name evidence="3" type="ORF">FZC84_03760</name>
</gene>
<sequence length="245" mass="26936">MFKQYFKKLEELLNVVEIAEHENIKKAAEEIARSIQQGGIIHVFGCGHSHILGEELFYRAGGLVPISPLLIEDLMLHKGAVRSSQLEKEEGLAEQFMAGVEIEPEDVMIVASTSGRNHVPVDVAEIARRTGAFVIAVTSPRYAVSQPSRHSSGRFLYQSVDLVIDNHIEIGDALMSTEKLDVPFGTGSTIIGAAIVNGMMVEAVDLMVKNGFTPPIFKSGNVDGAEEHNRILINKYKSRIPMLER</sequence>
<dbReference type="PANTHER" id="PTHR30390">
    <property type="entry name" value="SEDOHEPTULOSE 7-PHOSPHATE ISOMERASE / DNAA INITIATOR-ASSOCIATING FACTOR FOR REPLICATION INITIATION"/>
    <property type="match status" value="1"/>
</dbReference>
<comment type="similarity">
    <text evidence="1">Belongs to the UPF0309 family.</text>
</comment>
<dbReference type="InterPro" id="IPR022951">
    <property type="entry name" value="UPF0309"/>
</dbReference>
<dbReference type="InterPro" id="IPR001347">
    <property type="entry name" value="SIS_dom"/>
</dbReference>
<dbReference type="InterPro" id="IPR046348">
    <property type="entry name" value="SIS_dom_sf"/>
</dbReference>
<dbReference type="CDD" id="cd05013">
    <property type="entry name" value="SIS_RpiR"/>
    <property type="match status" value="1"/>
</dbReference>
<dbReference type="Proteomes" id="UP000325182">
    <property type="component" value="Unassembled WGS sequence"/>
</dbReference>
<feature type="domain" description="SIS" evidence="2">
    <location>
        <begin position="31"/>
        <end position="212"/>
    </location>
</feature>
<evidence type="ECO:0000313" key="4">
    <source>
        <dbReference type="Proteomes" id="UP000325182"/>
    </source>
</evidence>
<dbReference type="NCBIfam" id="NF002805">
    <property type="entry name" value="PRK02947.1"/>
    <property type="match status" value="1"/>
</dbReference>
<dbReference type="InterPro" id="IPR050099">
    <property type="entry name" value="SIS_GmhA/DiaA_subfam"/>
</dbReference>
<dbReference type="PROSITE" id="PS51464">
    <property type="entry name" value="SIS"/>
    <property type="match status" value="1"/>
</dbReference>
<comment type="caution">
    <text evidence="3">The sequence shown here is derived from an EMBL/GenBank/DDBJ whole genome shotgun (WGS) entry which is preliminary data.</text>
</comment>
<dbReference type="PANTHER" id="PTHR30390:SF7">
    <property type="entry name" value="PHOSPHOHEPTOSE ISOMERASE"/>
    <property type="match status" value="1"/>
</dbReference>
<dbReference type="GO" id="GO:1901135">
    <property type="term" value="P:carbohydrate derivative metabolic process"/>
    <property type="evidence" value="ECO:0007669"/>
    <property type="project" value="InterPro"/>
</dbReference>
<dbReference type="InterPro" id="IPR035472">
    <property type="entry name" value="RpiR-like_SIS"/>
</dbReference>
<dbReference type="HAMAP" id="MF_01240">
    <property type="entry name" value="UPF0309"/>
    <property type="match status" value="1"/>
</dbReference>